<reference evidence="11" key="1">
    <citation type="journal article" date="2019" name="Int. J. Syst. Evol. Microbiol.">
        <title>The Global Catalogue of Microorganisms (GCM) 10K type strain sequencing project: providing services to taxonomists for standard genome sequencing and annotation.</title>
        <authorList>
            <consortium name="The Broad Institute Genomics Platform"/>
            <consortium name="The Broad Institute Genome Sequencing Center for Infectious Disease"/>
            <person name="Wu L."/>
            <person name="Ma J."/>
        </authorList>
    </citation>
    <scope>NUCLEOTIDE SEQUENCE [LARGE SCALE GENOMIC DNA]</scope>
    <source>
        <strain evidence="11">KCTC 42964</strain>
    </source>
</reference>
<evidence type="ECO:0000256" key="3">
    <source>
        <dbReference type="ARBA" id="ARBA00022692"/>
    </source>
</evidence>
<feature type="transmembrane region" description="Helical" evidence="8">
    <location>
        <begin position="411"/>
        <end position="432"/>
    </location>
</feature>
<feature type="transmembrane region" description="Helical" evidence="8">
    <location>
        <begin position="144"/>
        <end position="164"/>
    </location>
</feature>
<name>A0ABV7KV00_9PROT</name>
<evidence type="ECO:0000256" key="6">
    <source>
        <dbReference type="ARBA" id="ARBA00023136"/>
    </source>
</evidence>
<sequence>MIDLGFSPALIMIVGAFLVPALPAVLRQPLCVLLPAVTLVLVWLLPDGPSVRMSFLGLDLVPVDSDRLGRLFATIFALMATVGAVFAWRQSSRMEAGAALAYAGGAIGITLAGDLVTLFVFWELMAIGSTLVVWAGGPNARAAGLRYLAIHLLGGVILMAGVAGELAATGDIALTAMQADSLSHWLILIGVLINAGAPPLSAWLPDSYPEGSFSGSVFLSAFTTKTAVFVLIRAFPGEEVLIWVGLYMVFYGLIYAFLENDLRRILAYAIVNQVGFMVTAIGIGTELALNGAAAHAFVHIIYKGLLMMTAGAVLYRTGLRSIADLGGLFRTMPFTAGCAVVGGLTTLAFPLTSGFAAKSMITLAAEDSHMALVWVLLEIGSAGAVLHAGLKFPWFTFFAKDSGLRPQEAPTSMLLAMAVFAGLCIGIGLFPAPLYALLPGPVDFWPYSWSKVMSQLQLVGFAALAFFLLLDQMKPQRTISLDWDWFYRRMGDALGKEFSMRTVAGAQNAERDLGIYLARLLERLYRHHGPKGILARTHTTGSMVMWVAILLTAYLLLGYLGVVG</sequence>
<feature type="transmembrane region" description="Helical" evidence="8">
    <location>
        <begin position="296"/>
        <end position="315"/>
    </location>
</feature>
<feature type="transmembrane region" description="Helical" evidence="8">
    <location>
        <begin position="30"/>
        <end position="48"/>
    </location>
</feature>
<dbReference type="InterPro" id="IPR001750">
    <property type="entry name" value="ND/Mrp_TM"/>
</dbReference>
<dbReference type="InterPro" id="IPR052175">
    <property type="entry name" value="ComplexI-like_HydComp"/>
</dbReference>
<keyword evidence="4 8" id="KW-1133">Transmembrane helix</keyword>
<protein>
    <submittedName>
        <fullName evidence="10">Na(+)/H(+) antiporter subunit D</fullName>
    </submittedName>
</protein>
<evidence type="ECO:0000256" key="2">
    <source>
        <dbReference type="ARBA" id="ARBA00022475"/>
    </source>
</evidence>
<keyword evidence="6 8" id="KW-0472">Membrane</keyword>
<evidence type="ECO:0000313" key="10">
    <source>
        <dbReference type="EMBL" id="MFC3226137.1"/>
    </source>
</evidence>
<dbReference type="Proteomes" id="UP001595528">
    <property type="component" value="Unassembled WGS sequence"/>
</dbReference>
<feature type="transmembrane region" description="Helical" evidence="8">
    <location>
        <begin position="327"/>
        <end position="351"/>
    </location>
</feature>
<proteinExistence type="predicted"/>
<evidence type="ECO:0000313" key="11">
    <source>
        <dbReference type="Proteomes" id="UP001595528"/>
    </source>
</evidence>
<feature type="transmembrane region" description="Helical" evidence="8">
    <location>
        <begin position="184"/>
        <end position="204"/>
    </location>
</feature>
<keyword evidence="5" id="KW-0560">Oxidoreductase</keyword>
<feature type="transmembrane region" description="Helical" evidence="8">
    <location>
        <begin position="240"/>
        <end position="258"/>
    </location>
</feature>
<feature type="transmembrane region" description="Helical" evidence="8">
    <location>
        <begin position="543"/>
        <end position="562"/>
    </location>
</feature>
<evidence type="ECO:0000256" key="8">
    <source>
        <dbReference type="SAM" id="Phobius"/>
    </source>
</evidence>
<keyword evidence="2" id="KW-1003">Cell membrane</keyword>
<gene>
    <name evidence="10" type="ORF">ACFOGJ_02795</name>
</gene>
<comment type="subcellular location">
    <subcellularLocation>
        <location evidence="1">Cell membrane</location>
        <topology evidence="1">Multi-pass membrane protein</topology>
    </subcellularLocation>
    <subcellularLocation>
        <location evidence="7">Membrane</location>
        <topology evidence="7">Multi-pass membrane protein</topology>
    </subcellularLocation>
</comment>
<evidence type="ECO:0000256" key="4">
    <source>
        <dbReference type="ARBA" id="ARBA00022989"/>
    </source>
</evidence>
<dbReference type="PANTHER" id="PTHR42682">
    <property type="entry name" value="HYDROGENASE-4 COMPONENT F"/>
    <property type="match status" value="1"/>
</dbReference>
<dbReference type="EMBL" id="JBHRTR010000007">
    <property type="protein sequence ID" value="MFC3226137.1"/>
    <property type="molecule type" value="Genomic_DNA"/>
</dbReference>
<keyword evidence="11" id="KW-1185">Reference proteome</keyword>
<feature type="transmembrane region" description="Helical" evidence="8">
    <location>
        <begin position="6"/>
        <end position="25"/>
    </location>
</feature>
<feature type="transmembrane region" description="Helical" evidence="8">
    <location>
        <begin position="68"/>
        <end position="88"/>
    </location>
</feature>
<feature type="transmembrane region" description="Helical" evidence="8">
    <location>
        <begin position="265"/>
        <end position="284"/>
    </location>
</feature>
<keyword evidence="3 7" id="KW-0812">Transmembrane</keyword>
<feature type="domain" description="NADH:quinone oxidoreductase/Mrp antiporter transmembrane" evidence="9">
    <location>
        <begin position="112"/>
        <end position="376"/>
    </location>
</feature>
<evidence type="ECO:0000256" key="7">
    <source>
        <dbReference type="RuleBase" id="RU000320"/>
    </source>
</evidence>
<dbReference type="RefSeq" id="WP_379897937.1">
    <property type="nucleotide sequence ID" value="NZ_JBHRTR010000007.1"/>
</dbReference>
<comment type="caution">
    <text evidence="10">The sequence shown here is derived from an EMBL/GenBank/DDBJ whole genome shotgun (WGS) entry which is preliminary data.</text>
</comment>
<accession>A0ABV7KV00</accession>
<evidence type="ECO:0000256" key="5">
    <source>
        <dbReference type="ARBA" id="ARBA00023002"/>
    </source>
</evidence>
<feature type="transmembrane region" description="Helical" evidence="8">
    <location>
        <begin position="95"/>
        <end position="113"/>
    </location>
</feature>
<dbReference type="Pfam" id="PF00361">
    <property type="entry name" value="Proton_antipo_M"/>
    <property type="match status" value="1"/>
</dbReference>
<organism evidence="10 11">
    <name type="scientific">Marinibaculum pumilum</name>
    <dbReference type="NCBI Taxonomy" id="1766165"/>
    <lineage>
        <taxon>Bacteria</taxon>
        <taxon>Pseudomonadati</taxon>
        <taxon>Pseudomonadota</taxon>
        <taxon>Alphaproteobacteria</taxon>
        <taxon>Rhodospirillales</taxon>
        <taxon>Rhodospirillaceae</taxon>
        <taxon>Marinibaculum</taxon>
    </lineage>
</organism>
<feature type="transmembrane region" description="Helical" evidence="8">
    <location>
        <begin position="452"/>
        <end position="470"/>
    </location>
</feature>
<dbReference type="PANTHER" id="PTHR42682:SF4">
    <property type="entry name" value="NADH-UBIQUINONE_PLASTOQUINONE"/>
    <property type="match status" value="1"/>
</dbReference>
<feature type="transmembrane region" description="Helical" evidence="8">
    <location>
        <begin position="371"/>
        <end position="390"/>
    </location>
</feature>
<evidence type="ECO:0000256" key="1">
    <source>
        <dbReference type="ARBA" id="ARBA00004651"/>
    </source>
</evidence>
<evidence type="ECO:0000259" key="9">
    <source>
        <dbReference type="Pfam" id="PF00361"/>
    </source>
</evidence>
<dbReference type="NCBIfam" id="NF009310">
    <property type="entry name" value="PRK12668.1"/>
    <property type="match status" value="1"/>
</dbReference>